<dbReference type="InterPro" id="IPR027417">
    <property type="entry name" value="P-loop_NTPase"/>
</dbReference>
<name>A0ABR2G7Q3_9ROSI</name>
<evidence type="ECO:0000256" key="2">
    <source>
        <dbReference type="ARBA" id="ARBA00022741"/>
    </source>
</evidence>
<evidence type="ECO:0000313" key="6">
    <source>
        <dbReference type="EMBL" id="KAK8596239.1"/>
    </source>
</evidence>
<feature type="domain" description="RecA family profile 2" evidence="5">
    <location>
        <begin position="1"/>
        <end position="23"/>
    </location>
</feature>
<dbReference type="InterPro" id="IPR049428">
    <property type="entry name" value="RecA-like_N"/>
</dbReference>
<comment type="similarity">
    <text evidence="1">Belongs to the RecA family.</text>
</comment>
<dbReference type="PROSITE" id="PS50163">
    <property type="entry name" value="RECA_3"/>
    <property type="match status" value="1"/>
</dbReference>
<accession>A0ABR2G7Q3</accession>
<comment type="caution">
    <text evidence="6">The sequence shown here is derived from an EMBL/GenBank/DDBJ whole genome shotgun (WGS) entry which is preliminary data.</text>
</comment>
<evidence type="ECO:0000259" key="5">
    <source>
        <dbReference type="PROSITE" id="PS50163"/>
    </source>
</evidence>
<keyword evidence="7" id="KW-1185">Reference proteome</keyword>
<dbReference type="Pfam" id="PF00154">
    <property type="entry name" value="RecA_N"/>
    <property type="match status" value="1"/>
</dbReference>
<evidence type="ECO:0000313" key="7">
    <source>
        <dbReference type="Proteomes" id="UP001472677"/>
    </source>
</evidence>
<dbReference type="PANTHER" id="PTHR45900:SF6">
    <property type="entry name" value="DNA REPAIR PROTEIN RECA HOMOLOG 3, MITOCHONDRIAL-RELATED"/>
    <property type="match status" value="1"/>
</dbReference>
<dbReference type="Gene3D" id="3.40.50.300">
    <property type="entry name" value="P-loop containing nucleotide triphosphate hydrolases"/>
    <property type="match status" value="1"/>
</dbReference>
<organism evidence="6 7">
    <name type="scientific">Hibiscus sabdariffa</name>
    <name type="common">roselle</name>
    <dbReference type="NCBI Taxonomy" id="183260"/>
    <lineage>
        <taxon>Eukaryota</taxon>
        <taxon>Viridiplantae</taxon>
        <taxon>Streptophyta</taxon>
        <taxon>Embryophyta</taxon>
        <taxon>Tracheophyta</taxon>
        <taxon>Spermatophyta</taxon>
        <taxon>Magnoliopsida</taxon>
        <taxon>eudicotyledons</taxon>
        <taxon>Gunneridae</taxon>
        <taxon>Pentapetalae</taxon>
        <taxon>rosids</taxon>
        <taxon>malvids</taxon>
        <taxon>Malvales</taxon>
        <taxon>Malvaceae</taxon>
        <taxon>Malvoideae</taxon>
        <taxon>Hibiscus</taxon>
    </lineage>
</organism>
<protein>
    <recommendedName>
        <fullName evidence="5">RecA family profile 2 domain-containing protein</fullName>
    </recommendedName>
</protein>
<proteinExistence type="inferred from homology"/>
<dbReference type="InterPro" id="IPR013765">
    <property type="entry name" value="DNA_recomb/repair_RecA"/>
</dbReference>
<keyword evidence="4" id="KW-0233">DNA recombination</keyword>
<keyword evidence="2" id="KW-0547">Nucleotide-binding</keyword>
<dbReference type="PANTHER" id="PTHR45900">
    <property type="entry name" value="RECA"/>
    <property type="match status" value="1"/>
</dbReference>
<evidence type="ECO:0000256" key="1">
    <source>
        <dbReference type="ARBA" id="ARBA00009391"/>
    </source>
</evidence>
<evidence type="ECO:0000256" key="3">
    <source>
        <dbReference type="ARBA" id="ARBA00022840"/>
    </source>
</evidence>
<dbReference type="PRINTS" id="PR00142">
    <property type="entry name" value="RECA"/>
</dbReference>
<dbReference type="EMBL" id="JBBPBM010000002">
    <property type="protein sequence ID" value="KAK8596239.1"/>
    <property type="molecule type" value="Genomic_DNA"/>
</dbReference>
<keyword evidence="3" id="KW-0067">ATP-binding</keyword>
<sequence>MSDDVTSGGNALKFYALVRRNIRMTSLSRKGKMYQTHALPFLLQSAVLWRYLDRKLTRKYFPIQIPLALHVIVEAQKQGAETIGVNTKHLLLLQPDCGEQALSLVDTLIRSGSLDVVVLDNASVP</sequence>
<dbReference type="InterPro" id="IPR020587">
    <property type="entry name" value="RecA_monomer-monomer_interface"/>
</dbReference>
<dbReference type="Proteomes" id="UP001472677">
    <property type="component" value="Unassembled WGS sequence"/>
</dbReference>
<reference evidence="6 7" key="1">
    <citation type="journal article" date="2024" name="G3 (Bethesda)">
        <title>Genome assembly of Hibiscus sabdariffa L. provides insights into metabolisms of medicinal natural products.</title>
        <authorList>
            <person name="Kim T."/>
        </authorList>
    </citation>
    <scope>NUCLEOTIDE SEQUENCE [LARGE SCALE GENOMIC DNA]</scope>
    <source>
        <strain evidence="6">TK-2024</strain>
        <tissue evidence="6">Old leaves</tissue>
    </source>
</reference>
<gene>
    <name evidence="6" type="ORF">V6N12_064738</name>
</gene>
<evidence type="ECO:0000256" key="4">
    <source>
        <dbReference type="ARBA" id="ARBA00023172"/>
    </source>
</evidence>